<dbReference type="SUPFAM" id="SSF55729">
    <property type="entry name" value="Acyl-CoA N-acyltransferases (Nat)"/>
    <property type="match status" value="1"/>
</dbReference>
<evidence type="ECO:0000259" key="2">
    <source>
        <dbReference type="PROSITE" id="PS51186"/>
    </source>
</evidence>
<dbReference type="EMBL" id="GL988043">
    <property type="protein sequence ID" value="EGS20159.1"/>
    <property type="molecule type" value="Genomic_DNA"/>
</dbReference>
<reference evidence="3 4" key="1">
    <citation type="journal article" date="2011" name="Cell">
        <title>Insight into structure and assembly of the nuclear pore complex by utilizing the genome of a eukaryotic thermophile.</title>
        <authorList>
            <person name="Amlacher S."/>
            <person name="Sarges P."/>
            <person name="Flemming D."/>
            <person name="van Noort V."/>
            <person name="Kunze R."/>
            <person name="Devos D.P."/>
            <person name="Arumugam M."/>
            <person name="Bork P."/>
            <person name="Hurt E."/>
        </authorList>
    </citation>
    <scope>NUCLEOTIDE SEQUENCE [LARGE SCALE GENOMIC DNA]</scope>
    <source>
        <strain evidence="4">DSM 1495 / CBS 144.50 / IMI 039719</strain>
    </source>
</reference>
<feature type="domain" description="N-acetyltransferase" evidence="2">
    <location>
        <begin position="95"/>
        <end position="244"/>
    </location>
</feature>
<dbReference type="KEGG" id="cthr:CTHT_0046660"/>
<name>G0S9P8_CHATD</name>
<organism evidence="4">
    <name type="scientific">Chaetomium thermophilum (strain DSM 1495 / CBS 144.50 / IMI 039719)</name>
    <name type="common">Thermochaetoides thermophila</name>
    <dbReference type="NCBI Taxonomy" id="759272"/>
    <lineage>
        <taxon>Eukaryota</taxon>
        <taxon>Fungi</taxon>
        <taxon>Dikarya</taxon>
        <taxon>Ascomycota</taxon>
        <taxon>Pezizomycotina</taxon>
        <taxon>Sordariomycetes</taxon>
        <taxon>Sordariomycetidae</taxon>
        <taxon>Sordariales</taxon>
        <taxon>Chaetomiaceae</taxon>
        <taxon>Thermochaetoides</taxon>
    </lineage>
</organism>
<dbReference type="RefSeq" id="XP_006695044.1">
    <property type="nucleotide sequence ID" value="XM_006694981.1"/>
</dbReference>
<dbReference type="STRING" id="759272.G0S9P8"/>
<dbReference type="PANTHER" id="PTHR43617">
    <property type="entry name" value="L-AMINO ACID N-ACETYLTRANSFERASE"/>
    <property type="match status" value="1"/>
</dbReference>
<dbReference type="PROSITE" id="PS51186">
    <property type="entry name" value="GNAT"/>
    <property type="match status" value="1"/>
</dbReference>
<dbReference type="Gene3D" id="3.40.630.30">
    <property type="match status" value="1"/>
</dbReference>
<proteinExistence type="predicted"/>
<dbReference type="InterPro" id="IPR000182">
    <property type="entry name" value="GNAT_dom"/>
</dbReference>
<accession>G0S9P8</accession>
<dbReference type="PANTHER" id="PTHR43617:SF20">
    <property type="entry name" value="N-ALPHA-ACETYLTRANSFERASE RIMI"/>
    <property type="match status" value="1"/>
</dbReference>
<evidence type="ECO:0000313" key="3">
    <source>
        <dbReference type="EMBL" id="EGS20159.1"/>
    </source>
</evidence>
<gene>
    <name evidence="3" type="ORF">CTHT_0046660</name>
</gene>
<dbReference type="OrthoDB" id="64477at2759"/>
<dbReference type="eggNOG" id="ENOG502SAUS">
    <property type="taxonomic scope" value="Eukaryota"/>
</dbReference>
<dbReference type="AlphaFoldDB" id="G0S9P8"/>
<sequence length="244" mass="27781">MAFIRPFKPEDTNAAKHICRATLPPSLASSSGAAALSPYLWTLPFTHLRPQHCHILDDGAGNAVGYVLGAPDIFALAKEWPRYMENVVKPGVEDGEVPRLGEEDLQSREAWWKDEEEKAVNERCLGQLAYKPDWLLLGNEEENSRELEHRPDSKEKRTPTKREMVHQYHAIMHIDLLEPFQRQGWGRKMIQRFIEGIKASGEDFGKGVMIGIAPENEKVVKFYEKCGFRVVEGGVGEIWMVREL</sequence>
<dbReference type="GO" id="GO:0016747">
    <property type="term" value="F:acyltransferase activity, transferring groups other than amino-acyl groups"/>
    <property type="evidence" value="ECO:0007669"/>
    <property type="project" value="InterPro"/>
</dbReference>
<dbReference type="GeneID" id="18258704"/>
<dbReference type="InterPro" id="IPR016181">
    <property type="entry name" value="Acyl_CoA_acyltransferase"/>
</dbReference>
<dbReference type="InterPro" id="IPR050276">
    <property type="entry name" value="MshD_Acetyltransferase"/>
</dbReference>
<protein>
    <recommendedName>
        <fullName evidence="2">N-acetyltransferase domain-containing protein</fullName>
    </recommendedName>
</protein>
<dbReference type="Pfam" id="PF00583">
    <property type="entry name" value="Acetyltransf_1"/>
    <property type="match status" value="1"/>
</dbReference>
<dbReference type="OMA" id="YQRKGWG"/>
<feature type="region of interest" description="Disordered" evidence="1">
    <location>
        <begin position="142"/>
        <end position="161"/>
    </location>
</feature>
<evidence type="ECO:0000256" key="1">
    <source>
        <dbReference type="SAM" id="MobiDB-lite"/>
    </source>
</evidence>
<dbReference type="HOGENOM" id="CLU_086044_0_1_1"/>
<keyword evidence="4" id="KW-1185">Reference proteome</keyword>
<dbReference type="Proteomes" id="UP000008066">
    <property type="component" value="Unassembled WGS sequence"/>
</dbReference>
<evidence type="ECO:0000313" key="4">
    <source>
        <dbReference type="Proteomes" id="UP000008066"/>
    </source>
</evidence>